<sequence length="446" mass="51648">MECYNQTTEYLSYNCYNKLKHYFDNAILTPTGKDILNETIKELEVNWPTIKMNHIMFKDFARFLTKHHNFIEYGHPVSCKYINFWLNDQVKNIYSSEFESKFNVFVDFEKKIVTEGIKYNYPKNLCKSYIKELDGDEYRKKEILYKLYYYYTEHKKPTNYQNPEPLCYLINLIIEVSRGAKKYIDDDKDFAKLLRELKVLIQNEKHHKEKCHYSMLKNMLPEEDSKPKVEEVPVVPVDKSPLQDALPKPPNEDLERRVSENIRNVEIGLPHNEGLGQQSKLQEVEPRAEMTVLGNSQELPFTVLQGEDPFQKTMSQEDPYFTTRPQAPRILEQDTESLKTAVHLLDDTHQARSDARGVLGSIQHTLTDVLGSVEPAPILGVSGGMGALFLLFKYTPVGTFFRGRRGRTYGIPIGFNGPFQGGLPVYDDYYGGNVGSDRFHVSYQAE</sequence>
<evidence type="ECO:0000313" key="1">
    <source>
        <dbReference type="EMBL" id="SCO66140.1"/>
    </source>
</evidence>
<reference evidence="1 2" key="1">
    <citation type="submission" date="2016-07" db="EMBL/GenBank/DDBJ databases">
        <authorList>
            <consortium name="Pathogen Informatics"/>
        </authorList>
    </citation>
    <scope>NUCLEOTIDE SEQUENCE [LARGE SCALE GENOMIC DNA]</scope>
</reference>
<dbReference type="VEuPathDB" id="PlasmoDB:PVW1_120010200"/>
<accession>A0A1G4GU50</accession>
<dbReference type="Proteomes" id="UP000196402">
    <property type="component" value="Chromosome 6"/>
</dbReference>
<dbReference type="EMBL" id="LT615244">
    <property type="protein sequence ID" value="SCO66140.1"/>
    <property type="molecule type" value="Genomic_DNA"/>
</dbReference>
<dbReference type="VEuPathDB" id="PlasmoDB:PVX_106210"/>
<proteinExistence type="predicted"/>
<dbReference type="InterPro" id="IPR008780">
    <property type="entry name" value="Plasmodium_Vir"/>
</dbReference>
<protein>
    <submittedName>
        <fullName evidence="1">VIR protein</fullName>
    </submittedName>
</protein>
<name>A0A1G4GU50_PLAVI</name>
<gene>
    <name evidence="1" type="ORF">PVT01_060011600</name>
</gene>
<organism evidence="1 2">
    <name type="scientific">Plasmodium vivax</name>
    <name type="common">malaria parasite P. vivax</name>
    <dbReference type="NCBI Taxonomy" id="5855"/>
    <lineage>
        <taxon>Eukaryota</taxon>
        <taxon>Sar</taxon>
        <taxon>Alveolata</taxon>
        <taxon>Apicomplexa</taxon>
        <taxon>Aconoidasida</taxon>
        <taxon>Haemosporida</taxon>
        <taxon>Plasmodiidae</taxon>
        <taxon>Plasmodium</taxon>
        <taxon>Plasmodium (Plasmodium)</taxon>
    </lineage>
</organism>
<evidence type="ECO:0000313" key="2">
    <source>
        <dbReference type="Proteomes" id="UP000196402"/>
    </source>
</evidence>
<dbReference type="VEuPathDB" id="PlasmoDB:PVPAM_030029600"/>
<dbReference type="AlphaFoldDB" id="A0A1G4GU50"/>
<dbReference type="Pfam" id="PF05795">
    <property type="entry name" value="Plasmodium_Vir"/>
    <property type="match status" value="1"/>
</dbReference>
<dbReference type="VEuPathDB" id="PlasmoDB:PVP01_0003270"/>